<dbReference type="PANTHER" id="PTHR19300:SF57">
    <property type="entry name" value="BETA-1,4-N-ACETYLGALACTOSAMINYLTRANSFERASE"/>
    <property type="match status" value="1"/>
</dbReference>
<dbReference type="GO" id="GO:0016020">
    <property type="term" value="C:membrane"/>
    <property type="evidence" value="ECO:0007669"/>
    <property type="project" value="UniProtKB-SubCell"/>
</dbReference>
<dbReference type="GO" id="GO:0046872">
    <property type="term" value="F:metal ion binding"/>
    <property type="evidence" value="ECO:0007669"/>
    <property type="project" value="UniProtKB-UniRule"/>
</dbReference>
<evidence type="ECO:0000256" key="1">
    <source>
        <dbReference type="ARBA" id="ARBA00004606"/>
    </source>
</evidence>
<dbReference type="EC" id="2.4.1.-" evidence="11"/>
<feature type="domain" description="Galactosyltransferase N-terminal" evidence="13">
    <location>
        <begin position="179"/>
        <end position="311"/>
    </location>
</feature>
<keyword evidence="4 11" id="KW-0328">Glycosyltransferase</keyword>
<evidence type="ECO:0000259" key="13">
    <source>
        <dbReference type="Pfam" id="PF13733"/>
    </source>
</evidence>
<proteinExistence type="inferred from homology"/>
<dbReference type="SUPFAM" id="SSF53448">
    <property type="entry name" value="Nucleotide-diphospho-sugar transferases"/>
    <property type="match status" value="1"/>
</dbReference>
<keyword evidence="11" id="KW-0479">Metal-binding</keyword>
<dbReference type="GO" id="GO:0005794">
    <property type="term" value="C:Golgi apparatus"/>
    <property type="evidence" value="ECO:0007669"/>
    <property type="project" value="TreeGrafter"/>
</dbReference>
<comment type="function">
    <text evidence="11">Catalyzes the transfer of galactose onto proteins or lipids.</text>
</comment>
<reference evidence="14" key="1">
    <citation type="submission" date="2020-11" db="EMBL/GenBank/DDBJ databases">
        <authorList>
            <person name="Tran Van P."/>
        </authorList>
    </citation>
    <scope>NUCLEOTIDE SEQUENCE</scope>
</reference>
<dbReference type="InterPro" id="IPR029044">
    <property type="entry name" value="Nucleotide-diphossugar_trans"/>
</dbReference>
<keyword evidence="10 11" id="KW-0325">Glycoprotein</keyword>
<evidence type="ECO:0000256" key="7">
    <source>
        <dbReference type="ARBA" id="ARBA00022968"/>
    </source>
</evidence>
<keyword evidence="15" id="KW-1185">Reference proteome</keyword>
<dbReference type="EMBL" id="CAJPEV010000034">
    <property type="protein sequence ID" value="CAG0879195.1"/>
    <property type="molecule type" value="Genomic_DNA"/>
</dbReference>
<evidence type="ECO:0000259" key="12">
    <source>
        <dbReference type="Pfam" id="PF02709"/>
    </source>
</evidence>
<keyword evidence="6" id="KW-0812">Transmembrane</keyword>
<evidence type="ECO:0000256" key="8">
    <source>
        <dbReference type="ARBA" id="ARBA00022989"/>
    </source>
</evidence>
<evidence type="ECO:0000256" key="5">
    <source>
        <dbReference type="ARBA" id="ARBA00022679"/>
    </source>
</evidence>
<comment type="pathway">
    <text evidence="2 11">Protein modification; protein glycosylation.</text>
</comment>
<comment type="subcellular location">
    <subcellularLocation>
        <location evidence="1 11">Membrane</location>
        <topology evidence="1 11">Single-pass type II membrane protein</topology>
    </subcellularLocation>
</comment>
<keyword evidence="8" id="KW-1133">Transmembrane helix</keyword>
<feature type="domain" description="Galactosyltransferase C-terminal" evidence="12">
    <location>
        <begin position="315"/>
        <end position="391"/>
    </location>
</feature>
<organism evidence="14">
    <name type="scientific">Darwinula stevensoni</name>
    <dbReference type="NCBI Taxonomy" id="69355"/>
    <lineage>
        <taxon>Eukaryota</taxon>
        <taxon>Metazoa</taxon>
        <taxon>Ecdysozoa</taxon>
        <taxon>Arthropoda</taxon>
        <taxon>Crustacea</taxon>
        <taxon>Oligostraca</taxon>
        <taxon>Ostracoda</taxon>
        <taxon>Podocopa</taxon>
        <taxon>Podocopida</taxon>
        <taxon>Darwinulocopina</taxon>
        <taxon>Darwinuloidea</taxon>
        <taxon>Darwinulidae</taxon>
        <taxon>Darwinula</taxon>
    </lineage>
</organism>
<keyword evidence="11" id="KW-0464">Manganese</keyword>
<dbReference type="InterPro" id="IPR027995">
    <property type="entry name" value="Galactosyl_T_N"/>
</dbReference>
<name>A0A7R8WYC0_9CRUS</name>
<dbReference type="PRINTS" id="PR02050">
    <property type="entry name" value="B14GALTRFASE"/>
</dbReference>
<dbReference type="PANTHER" id="PTHR19300">
    <property type="entry name" value="BETA-1,4-GALACTOSYLTRANSFERASE"/>
    <property type="match status" value="1"/>
</dbReference>
<keyword evidence="9" id="KW-0472">Membrane</keyword>
<evidence type="ECO:0000313" key="15">
    <source>
        <dbReference type="Proteomes" id="UP000677054"/>
    </source>
</evidence>
<dbReference type="GO" id="GO:0033842">
    <property type="term" value="F:N-acetyl-beta-glucosaminyl-derivative 4-beta-N-acetylgalactosaminyltransferase activity"/>
    <property type="evidence" value="ECO:0007669"/>
    <property type="project" value="TreeGrafter"/>
</dbReference>
<sequence>MWHFQCKPTNMTNSRLSKKLWCVLLLGLPCLGFFLYGRNMSPAARLHSHMIRFPTILKFRPQLTPVSEKRNKSATSYEWTQWNVSLQKVEMLHQVLNPPKKIQRRKYPGMLENLHKKSLASMNNSLSQRLNAFKSNSASLNTTMNVNSSSGSNDTVEEEFPIVIEPLPGIWRNLSGPPCPPIPPNLKGELHVQLKAPSWDTLNKMHPELEVGGRYHPRECVTSNHVAIIIPYRDRDEHLQILLQHLHPMLQCQQLDYGIYVVEQMDTRLFNRAMLFNVGFHEASLLYPYDCFIFHDVDLIPEDDRNLYTCTTEPRHMSVSIKSFNYRLPYHDLFGGVSALSREQFQAINGFSNSYWGWGGEDDDISYRLRTRGYYLARYPSNIARYIMLSHPKSKGNPKRSVVKRVGLLQVHEKWHYPFDKAYSTGNQLLKTSRKRMSTDGLNSLKYQREDLVFRRLYTLIQVRLS</sequence>
<evidence type="ECO:0000256" key="3">
    <source>
        <dbReference type="ARBA" id="ARBA00005735"/>
    </source>
</evidence>
<dbReference type="GO" id="GO:0008378">
    <property type="term" value="F:galactosyltransferase activity"/>
    <property type="evidence" value="ECO:0007669"/>
    <property type="project" value="TreeGrafter"/>
</dbReference>
<keyword evidence="7 11" id="KW-0735">Signal-anchor</keyword>
<comment type="similarity">
    <text evidence="3 11">Belongs to the glycosyltransferase 7 family.</text>
</comment>
<dbReference type="Pfam" id="PF02709">
    <property type="entry name" value="Glyco_transf_7C"/>
    <property type="match status" value="1"/>
</dbReference>
<evidence type="ECO:0000313" key="14">
    <source>
        <dbReference type="EMBL" id="CAD7240456.1"/>
    </source>
</evidence>
<dbReference type="OrthoDB" id="10038994at2759"/>
<evidence type="ECO:0000256" key="11">
    <source>
        <dbReference type="RuleBase" id="RU368121"/>
    </source>
</evidence>
<gene>
    <name evidence="14" type="ORF">DSTB1V02_LOCUS479</name>
</gene>
<dbReference type="Proteomes" id="UP000677054">
    <property type="component" value="Unassembled WGS sequence"/>
</dbReference>
<evidence type="ECO:0000256" key="9">
    <source>
        <dbReference type="ARBA" id="ARBA00023136"/>
    </source>
</evidence>
<comment type="cofactor">
    <cofactor evidence="11">
        <name>Mn(2+)</name>
        <dbReference type="ChEBI" id="CHEBI:29035"/>
    </cofactor>
</comment>
<dbReference type="CDD" id="cd00899">
    <property type="entry name" value="b4GalT"/>
    <property type="match status" value="1"/>
</dbReference>
<dbReference type="EMBL" id="LR899551">
    <property type="protein sequence ID" value="CAD7240456.1"/>
    <property type="molecule type" value="Genomic_DNA"/>
</dbReference>
<evidence type="ECO:0000256" key="10">
    <source>
        <dbReference type="ARBA" id="ARBA00023180"/>
    </source>
</evidence>
<dbReference type="InterPro" id="IPR027791">
    <property type="entry name" value="Galactosyl_T_C"/>
</dbReference>
<dbReference type="AlphaFoldDB" id="A0A7R8WYC0"/>
<evidence type="ECO:0000256" key="2">
    <source>
        <dbReference type="ARBA" id="ARBA00004922"/>
    </source>
</evidence>
<dbReference type="UniPathway" id="UPA00378"/>
<evidence type="ECO:0000256" key="4">
    <source>
        <dbReference type="ARBA" id="ARBA00022676"/>
    </source>
</evidence>
<accession>A0A7R8WYC0</accession>
<dbReference type="GO" id="GO:0005975">
    <property type="term" value="P:carbohydrate metabolic process"/>
    <property type="evidence" value="ECO:0007669"/>
    <property type="project" value="InterPro"/>
</dbReference>
<keyword evidence="5 11" id="KW-0808">Transferase</keyword>
<dbReference type="Gene3D" id="3.90.550.10">
    <property type="entry name" value="Spore Coat Polysaccharide Biosynthesis Protein SpsA, Chain A"/>
    <property type="match status" value="1"/>
</dbReference>
<dbReference type="Pfam" id="PF13733">
    <property type="entry name" value="Glyco_transf_7N"/>
    <property type="match status" value="1"/>
</dbReference>
<dbReference type="GO" id="GO:0006688">
    <property type="term" value="P:glycosphingolipid biosynthetic process"/>
    <property type="evidence" value="ECO:0007669"/>
    <property type="project" value="TreeGrafter"/>
</dbReference>
<dbReference type="InterPro" id="IPR003859">
    <property type="entry name" value="Galactosyl_T"/>
</dbReference>
<protein>
    <recommendedName>
        <fullName evidence="11">Beta-1,4-N-acetylgalactosaminyltransferase</fullName>
        <ecNumber evidence="11">2.4.1.-</ecNumber>
    </recommendedName>
    <alternativeName>
        <fullName evidence="11">Beta-4-GalNAcT</fullName>
    </alternativeName>
</protein>
<evidence type="ECO:0000256" key="6">
    <source>
        <dbReference type="ARBA" id="ARBA00022692"/>
    </source>
</evidence>